<dbReference type="Gene3D" id="3.30.70.270">
    <property type="match status" value="1"/>
</dbReference>
<dbReference type="InterPro" id="IPR043128">
    <property type="entry name" value="Rev_trsase/Diguanyl_cyclase"/>
</dbReference>
<gene>
    <name evidence="1" type="ORF">GGR03_003727</name>
</gene>
<name>A0A7W6HGQ8_9HYPH</name>
<sequence>MSHEHAGSEFKIVTASIGVATLAAGSGYIDAAGMVEGADRRLYEAKAGGWDTIRADARPPTGT</sequence>
<dbReference type="Proteomes" id="UP000588647">
    <property type="component" value="Unassembled WGS sequence"/>
</dbReference>
<proteinExistence type="predicted"/>
<reference evidence="1 2" key="1">
    <citation type="submission" date="2020-08" db="EMBL/GenBank/DDBJ databases">
        <title>Genomic Encyclopedia of Type Strains, Phase IV (KMG-IV): sequencing the most valuable type-strain genomes for metagenomic binning, comparative biology and taxonomic classification.</title>
        <authorList>
            <person name="Goeker M."/>
        </authorList>
    </citation>
    <scope>NUCLEOTIDE SEQUENCE [LARGE SCALE GENOMIC DNA]</scope>
    <source>
        <strain evidence="1 2">DSM 103570</strain>
    </source>
</reference>
<dbReference type="EMBL" id="JACIEM010000005">
    <property type="protein sequence ID" value="MBB4004632.1"/>
    <property type="molecule type" value="Genomic_DNA"/>
</dbReference>
<evidence type="ECO:0000313" key="2">
    <source>
        <dbReference type="Proteomes" id="UP000588647"/>
    </source>
</evidence>
<evidence type="ECO:0000313" key="1">
    <source>
        <dbReference type="EMBL" id="MBB4004632.1"/>
    </source>
</evidence>
<organism evidence="1 2">
    <name type="scientific">Aurantimonas endophytica</name>
    <dbReference type="NCBI Taxonomy" id="1522175"/>
    <lineage>
        <taxon>Bacteria</taxon>
        <taxon>Pseudomonadati</taxon>
        <taxon>Pseudomonadota</taxon>
        <taxon>Alphaproteobacteria</taxon>
        <taxon>Hyphomicrobiales</taxon>
        <taxon>Aurantimonadaceae</taxon>
        <taxon>Aurantimonas</taxon>
    </lineage>
</organism>
<accession>A0A7W6HGQ8</accession>
<protein>
    <submittedName>
        <fullName evidence="1">PleD family two-component response regulator</fullName>
    </submittedName>
</protein>
<dbReference type="AlphaFoldDB" id="A0A7W6HGQ8"/>
<comment type="caution">
    <text evidence="1">The sequence shown here is derived from an EMBL/GenBank/DDBJ whole genome shotgun (WGS) entry which is preliminary data.</text>
</comment>
<keyword evidence="2" id="KW-1185">Reference proteome</keyword>